<evidence type="ECO:0000256" key="8">
    <source>
        <dbReference type="SAM" id="MobiDB-lite"/>
    </source>
</evidence>
<dbReference type="Proteomes" id="UP000518605">
    <property type="component" value="Unassembled WGS sequence"/>
</dbReference>
<keyword evidence="6 7" id="KW-0694">RNA-binding</keyword>
<dbReference type="InterPro" id="IPR027391">
    <property type="entry name" value="Nol1_Nop2_Fmu_2"/>
</dbReference>
<dbReference type="InterPro" id="IPR031340">
    <property type="entry name" value="RsmF_methylt_CI"/>
</dbReference>
<evidence type="ECO:0000256" key="5">
    <source>
        <dbReference type="ARBA" id="ARBA00022691"/>
    </source>
</evidence>
<dbReference type="InterPro" id="IPR001678">
    <property type="entry name" value="MeTrfase_RsmB-F_NOP2_dom"/>
</dbReference>
<dbReference type="Pfam" id="PF01189">
    <property type="entry name" value="Methyltr_RsmB-F"/>
    <property type="match status" value="1"/>
</dbReference>
<keyword evidence="2" id="KW-0963">Cytoplasm</keyword>
<dbReference type="RefSeq" id="WP_415839975.1">
    <property type="nucleotide sequence ID" value="NZ_CBCSLB010000002.1"/>
</dbReference>
<evidence type="ECO:0000256" key="4">
    <source>
        <dbReference type="ARBA" id="ARBA00022679"/>
    </source>
</evidence>
<protein>
    <submittedName>
        <fullName evidence="10">NOL1/NOP2/sun family putative RNA methylase</fullName>
    </submittedName>
</protein>
<dbReference type="InterPro" id="IPR029063">
    <property type="entry name" value="SAM-dependent_MTases_sf"/>
</dbReference>
<dbReference type="Gene3D" id="3.30.70.1170">
    <property type="entry name" value="Sun protein, domain 3"/>
    <property type="match status" value="1"/>
</dbReference>
<feature type="active site" description="Nucleophile" evidence="7">
    <location>
        <position position="247"/>
    </location>
</feature>
<feature type="binding site" evidence="7">
    <location>
        <position position="149"/>
    </location>
    <ligand>
        <name>S-adenosyl-L-methionine</name>
        <dbReference type="ChEBI" id="CHEBI:59789"/>
    </ligand>
</feature>
<sequence>MGNEENWQGEYSMIGNLPRNFTEKMEKILGEEYDKFMSSYDAPRVYGLRINRLKLDVKQWREISPMSEGTRQIPWAEDGLYYAEGERPGKHPHYHAGLYYIQEPSAMAPVELLDVQRGHRVLDLCAAPGGKSTQIAGKLQGSGVLVTNDNARERTKALAKNIELAGVRNAVVLNEEPEAIAAVFTEWFDRILVDAPCSGEGMFRKDESMIGEWEKHSIQRCTIMQHDILEHAAAMLAPGGRMVYSTCTFSPEENEQQIARFLLEHPDFTIIAVPHIDGWEAGRADLAGDVGALGEERLLSIKGTVRLWPHRLEGEGHYVAVLGRSGIREEASGAAIAAAARPLANGAAKAANAKRDALSAGVKHREKKLDAREERRAAKRQTRNDWLNVGTERNKPKRTVAQGREGEAAQIQEASPVELWYQFAEQFAVNALSWPGVPVAFGSRVYLQPAELPALDGLRVVRAGWYVGEAARGRFEPSHPLAMGLTQEEAVRSVNWSASDEQTLRFLKGETLFVGEADMKVQAGAGTKGYVLICADGFPIGWGKYAGGMIKNELPAGWRWM</sequence>
<name>A0A7W5G9C2_9BACL</name>
<feature type="binding site" evidence="7">
    <location>
        <position position="194"/>
    </location>
    <ligand>
        <name>S-adenosyl-L-methionine</name>
        <dbReference type="ChEBI" id="CHEBI:59789"/>
    </ligand>
</feature>
<evidence type="ECO:0000256" key="1">
    <source>
        <dbReference type="ARBA" id="ARBA00007494"/>
    </source>
</evidence>
<keyword evidence="11" id="KW-1185">Reference proteome</keyword>
<dbReference type="EMBL" id="JACHXW010000003">
    <property type="protein sequence ID" value="MBB3151178.1"/>
    <property type="molecule type" value="Genomic_DNA"/>
</dbReference>
<dbReference type="Gene3D" id="3.40.50.150">
    <property type="entry name" value="Vaccinia Virus protein VP39"/>
    <property type="match status" value="1"/>
</dbReference>
<organism evidence="10 11">
    <name type="scientific">Paenibacillus endophyticus</name>
    <dbReference type="NCBI Taxonomy" id="1294268"/>
    <lineage>
        <taxon>Bacteria</taxon>
        <taxon>Bacillati</taxon>
        <taxon>Bacillota</taxon>
        <taxon>Bacilli</taxon>
        <taxon>Bacillales</taxon>
        <taxon>Paenibacillaceae</taxon>
        <taxon>Paenibacillus</taxon>
    </lineage>
</organism>
<evidence type="ECO:0000313" key="10">
    <source>
        <dbReference type="EMBL" id="MBB3151178.1"/>
    </source>
</evidence>
<dbReference type="AlphaFoldDB" id="A0A7W5G9C2"/>
<dbReference type="GO" id="GO:0003723">
    <property type="term" value="F:RNA binding"/>
    <property type="evidence" value="ECO:0007669"/>
    <property type="project" value="UniProtKB-UniRule"/>
</dbReference>
<dbReference type="Pfam" id="PF17126">
    <property type="entry name" value="RsmF_methylt_CI"/>
    <property type="match status" value="1"/>
</dbReference>
<dbReference type="CDD" id="cd21147">
    <property type="entry name" value="RsmF_methylt_CTD1"/>
    <property type="match status" value="1"/>
</dbReference>
<feature type="domain" description="SAM-dependent MTase RsmB/NOP-type" evidence="9">
    <location>
        <begin position="36"/>
        <end position="325"/>
    </location>
</feature>
<dbReference type="PANTHER" id="PTHR22807">
    <property type="entry name" value="NOP2 YEAST -RELATED NOL1/NOP2/FMU SUN DOMAIN-CONTAINING"/>
    <property type="match status" value="1"/>
</dbReference>
<evidence type="ECO:0000313" key="11">
    <source>
        <dbReference type="Proteomes" id="UP000518605"/>
    </source>
</evidence>
<evidence type="ECO:0000256" key="3">
    <source>
        <dbReference type="ARBA" id="ARBA00022603"/>
    </source>
</evidence>
<feature type="region of interest" description="Disordered" evidence="8">
    <location>
        <begin position="358"/>
        <end position="388"/>
    </location>
</feature>
<dbReference type="InterPro" id="IPR031341">
    <property type="entry name" value="Methyltr_RsmF_N"/>
</dbReference>
<dbReference type="Gene3D" id="2.30.130.60">
    <property type="match status" value="1"/>
</dbReference>
<dbReference type="Pfam" id="PF13636">
    <property type="entry name" value="Methyltranf_PUA"/>
    <property type="match status" value="1"/>
</dbReference>
<dbReference type="InterPro" id="IPR049560">
    <property type="entry name" value="MeTrfase_RsmB-F_NOP2_cat"/>
</dbReference>
<feature type="binding site" evidence="7">
    <location>
        <begin position="125"/>
        <end position="131"/>
    </location>
    <ligand>
        <name>S-adenosyl-L-methionine</name>
        <dbReference type="ChEBI" id="CHEBI:59789"/>
    </ligand>
</feature>
<dbReference type="GO" id="GO:0008173">
    <property type="term" value="F:RNA methyltransferase activity"/>
    <property type="evidence" value="ECO:0007669"/>
    <property type="project" value="InterPro"/>
</dbReference>
<evidence type="ECO:0000256" key="2">
    <source>
        <dbReference type="ARBA" id="ARBA00022490"/>
    </source>
</evidence>
<proteinExistence type="inferred from homology"/>
<dbReference type="PROSITE" id="PS51686">
    <property type="entry name" value="SAM_MT_RSMB_NOP"/>
    <property type="match status" value="1"/>
</dbReference>
<feature type="compositionally biased region" description="Basic and acidic residues" evidence="8">
    <location>
        <begin position="367"/>
        <end position="376"/>
    </location>
</feature>
<keyword evidence="5 7" id="KW-0949">S-adenosyl-L-methionine</keyword>
<dbReference type="InterPro" id="IPR018314">
    <property type="entry name" value="RsmB/NOL1/NOP2-like_CS"/>
</dbReference>
<evidence type="ECO:0000256" key="7">
    <source>
        <dbReference type="PROSITE-ProRule" id="PRU01023"/>
    </source>
</evidence>
<reference evidence="10 11" key="1">
    <citation type="submission" date="2020-08" db="EMBL/GenBank/DDBJ databases">
        <title>Genomic Encyclopedia of Type Strains, Phase III (KMG-III): the genomes of soil and plant-associated and newly described type strains.</title>
        <authorList>
            <person name="Whitman W."/>
        </authorList>
    </citation>
    <scope>NUCLEOTIDE SEQUENCE [LARGE SCALE GENOMIC DNA]</scope>
    <source>
        <strain evidence="10 11">CECT 8234</strain>
    </source>
</reference>
<dbReference type="InterPro" id="IPR023267">
    <property type="entry name" value="RCMT"/>
</dbReference>
<comment type="caution">
    <text evidence="10">The sequence shown here is derived from an EMBL/GenBank/DDBJ whole genome shotgun (WGS) entry which is preliminary data.</text>
</comment>
<keyword evidence="4 7" id="KW-0808">Transferase</keyword>
<gene>
    <name evidence="10" type="ORF">FHS16_001221</name>
</gene>
<evidence type="ECO:0000256" key="6">
    <source>
        <dbReference type="ARBA" id="ARBA00022884"/>
    </source>
</evidence>
<accession>A0A7W5G9C2</accession>
<evidence type="ECO:0000259" key="9">
    <source>
        <dbReference type="PROSITE" id="PS51686"/>
    </source>
</evidence>
<comment type="caution">
    <text evidence="7">Lacks conserved residue(s) required for the propagation of feature annotation.</text>
</comment>
<dbReference type="Pfam" id="PF17125">
    <property type="entry name" value="Methyltr_RsmF_N"/>
    <property type="match status" value="1"/>
</dbReference>
<dbReference type="PROSITE" id="PS01153">
    <property type="entry name" value="NOL1_NOP2_SUN"/>
    <property type="match status" value="1"/>
</dbReference>
<dbReference type="PANTHER" id="PTHR22807:SF30">
    <property type="entry name" value="28S RRNA (CYTOSINE(4447)-C(5))-METHYLTRANSFERASE-RELATED"/>
    <property type="match status" value="1"/>
</dbReference>
<keyword evidence="3 7" id="KW-0489">Methyltransferase</keyword>
<dbReference type="PRINTS" id="PR02008">
    <property type="entry name" value="RCMTFAMILY"/>
</dbReference>
<dbReference type="GO" id="GO:0001510">
    <property type="term" value="P:RNA methylation"/>
    <property type="evidence" value="ECO:0007669"/>
    <property type="project" value="InterPro"/>
</dbReference>
<dbReference type="SUPFAM" id="SSF53335">
    <property type="entry name" value="S-adenosyl-L-methionine-dependent methyltransferases"/>
    <property type="match status" value="1"/>
</dbReference>
<comment type="similarity">
    <text evidence="1 7">Belongs to the class I-like SAM-binding methyltransferase superfamily. RsmB/NOP family.</text>
</comment>
<dbReference type="CDD" id="cd02440">
    <property type="entry name" value="AdoMet_MTases"/>
    <property type="match status" value="1"/>
</dbReference>